<evidence type="ECO:0000259" key="3">
    <source>
        <dbReference type="PROSITE" id="PS50011"/>
    </source>
</evidence>
<feature type="transmembrane region" description="Helical" evidence="2">
    <location>
        <begin position="1977"/>
        <end position="2000"/>
    </location>
</feature>
<accession>A0ABQ9X6Z9</accession>
<dbReference type="InterPro" id="IPR011009">
    <property type="entry name" value="Kinase-like_dom_sf"/>
</dbReference>
<dbReference type="PROSITE" id="PS50011">
    <property type="entry name" value="PROTEIN_KINASE_DOM"/>
    <property type="match status" value="1"/>
</dbReference>
<evidence type="ECO:0000256" key="1">
    <source>
        <dbReference type="SAM" id="MobiDB-lite"/>
    </source>
</evidence>
<dbReference type="SUPFAM" id="SSF51126">
    <property type="entry name" value="Pectin lyase-like"/>
    <property type="match status" value="1"/>
</dbReference>
<keyword evidence="2" id="KW-1133">Transmembrane helix</keyword>
<dbReference type="EMBL" id="JARBJD010000221">
    <property type="protein sequence ID" value="KAK2946692.1"/>
    <property type="molecule type" value="Genomic_DNA"/>
</dbReference>
<dbReference type="Proteomes" id="UP001281761">
    <property type="component" value="Unassembled WGS sequence"/>
</dbReference>
<comment type="caution">
    <text evidence="4">The sequence shown here is derived from an EMBL/GenBank/DDBJ whole genome shotgun (WGS) entry which is preliminary data.</text>
</comment>
<dbReference type="InterPro" id="IPR000719">
    <property type="entry name" value="Prot_kinase_dom"/>
</dbReference>
<dbReference type="InterPro" id="IPR011050">
    <property type="entry name" value="Pectin_lyase_fold/virulence"/>
</dbReference>
<dbReference type="Pfam" id="PF07714">
    <property type="entry name" value="PK_Tyr_Ser-Thr"/>
    <property type="match status" value="1"/>
</dbReference>
<name>A0ABQ9X6Z9_9EUKA</name>
<evidence type="ECO:0000313" key="5">
    <source>
        <dbReference type="Proteomes" id="UP001281761"/>
    </source>
</evidence>
<sequence length="2290" mass="246899">MSHPFEMPADVTGTDQATCTFQACTFSDISSESDGSAVSISTPIHLCVANTHFRSCCTTGSSSVGGAISMTSEDKTGLQFTCQDSSFRLCSSKGSAGTLFLDSVSTVSFTRNFFFESSATVSGGAIFARNLQNYFTFHNSTFSTCTAINEVGTGGAFFVDTSPWIFMNYLIFTENSAAKAQDIYFRESGGIGSFSNLIIESTTTTFANTVVVSNSDVEEDGLGMLRATPQQAMMTSLEIVMSNTIRTSLSLPSVMNLFCLVDNTGYYEPPNEDSPPPMQRLLMLGRPNANSQFTQSVAFGEWELLQQGSTYKLVAASCSSGQVMFQPTVSFTTPNQARIVQAIFRYDSEEQQGYLRIKGRNINKPTTYILTISIGDQFEEEVSFGISEEGSLNILSFETAVDIGGENSRYKWDTTYMVKSALLKNGQTLLVMDPPAISFTTPSEPKPTLKSIATSYDHQRVEMLTITLSGTFIPAGQYTITVRAGIDEPINITTKFEQADSGTASVALYDKDSTQTVLKPNTQYIIENFYQYGSNIPLTILGPLSFTTPQQPPRVISVSTQLTKKDEVTVTLTGTEFDNKALKMTVQEGNEEEITSPTLISYENGVATVTFKVSQSANPITGTLAFGVTYAVKDVKDDTAFFVVNTGVAVEVPNPPRLTSVGTPSLTGTLKDSVTIPLIGAMIPEGDYTLAVKTGNSQKEIAASFKQDETGSASAVVYSLDEAKIELVSDASYSIVSLVNKDAPLVDVTIFGPLSFTTPQQPPRVISVSTQLTKKDEVTVTLTGTEFDNKALKMTVQEGNEEEITSPTLISYENGVATVTFKVSQSANPITGTLAFGVTYAVKDVKDDTAFFVVNTGVAVEVPNPPRLTSVGTPSLTGTLKDSVTIPLIGAMIPEGDYTLAVKTGNSQKEIAASFKQDETGSASAVVYSLDEAKIELVSDASYSIVSLVNKDAPLVDVTIFGPLSFTTPQQPPRVISVSTQLTKKDEVTVTLTGTEFDNKALKMTVQEGNEEEITSPTLISYENGVATVTFKVSQSANPITGTLAFGVTYAVKDVKDDTAFFVVNTGVAVEVPNPPRLTSVGTPSLTGTLKDSVTIPLIGAMIPEGDYTLAVKTGNSQKEIAASFKQDETGSASAVVYSLDEAKIELVSDASYSIVSLVNKDAPLVDVTIFGPLSFTTPQQPPRVISVTPTLTAADQMKLTFSGKAFENKALKVRVQNGEGTTVVSPEAISYVGETSVTVNFHVAVTDDPQNGQLAFEGTYTVRSVDNGTDAFVVNTGVAVEVPNPPRLTSVGTPSLTGTLKDVVTIPLIGAMIPEGDYTLAVKTGNSQKEIAASFKQDGTGSASAVVYSLDEAKIELVSDASYSIVSLVNKDAPLVDVTIFGPLSFTTPSSIARISTITNLAHISVDNTTATITLTGTVTENGQHNVTVKRGDMSFTQTADTVSGTTSFTVAFGIGATEDETTGTLKFGGIYTLDSISQNGQSKFLIYPDLSFLVPSISSVTGAEVKPGYSRISFQLSLLGTSLDRNAQYTITLTPQATLTVFFNHATNVTSATIPLVGPNALLHGTSYTITSITKSSEPFDSITPPPEPFTTPSKPTEVTLFVDKNKGSIDLPCGDVERPCASIDVAWTVIAILTPKQTTLSIVHSALQNTSLLIENEKSVQISTSDLTHPVITIPADASIASHGAMVVVSNGVFVLNKVRLQINPAALSFVYLSGDGAEIEIVDVSYVGEDSTLSNNDDADIDELCEWTTGIIQLVNCETTITNSILNYLPQGAINMINGTLSITSSIFLGNSPRHSLFPSSRRNIHCLEEGDITVGGRTSGDGSSEHPSAWIFSNQCRLHGDDANQAAPLFVPTLSKNESSSVYDKKGRTFELKIVGETLFPCGLVLEVFEEQKGKETIQSERINLTLETTASFTDKIITLTINKSDLSELNEKVQWNARLMYGAEHRTDTVFVFQLSSSDRLAEAVRENMKWWIPLVVCLLSAFLAAVIIIVVCVRRRNRKNLTKTELNDVGEEMVVEKLEVEQGQGTVLGSSMITARDDQQTEHDMGEFGKDTFNLPDDEETQVIPIQYRTEAILCEGRFNVEVVNKTNTLYNRLHVEKQLIDRIGTRMKVAMGVKQLIGLGQLTEILPSLTSHWFIYDQKGRITLRLAESETELTNQQVPPDDQKKEEKADLRWQTPEQKLAGADQKGFDVNKAAVFRLGLILYEIETGTIPFGEQDAVNANRSLCSGMLPNMDGVSEEMKTLIEQCLTIDPDNRPTVTSVITSLSQIKEDTQPKKQFDSNRT</sequence>
<reference evidence="4 5" key="1">
    <citation type="journal article" date="2022" name="bioRxiv">
        <title>Genomics of Preaxostyla Flagellates Illuminates Evolutionary Transitions and the Path Towards Mitochondrial Loss.</title>
        <authorList>
            <person name="Novak L.V.F."/>
            <person name="Treitli S.C."/>
            <person name="Pyrih J."/>
            <person name="Halakuc P."/>
            <person name="Pipaliya S.V."/>
            <person name="Vacek V."/>
            <person name="Brzon O."/>
            <person name="Soukal P."/>
            <person name="Eme L."/>
            <person name="Dacks J.B."/>
            <person name="Karnkowska A."/>
            <person name="Elias M."/>
            <person name="Hampl V."/>
        </authorList>
    </citation>
    <scope>NUCLEOTIDE SEQUENCE [LARGE SCALE GENOMIC DNA]</scope>
    <source>
        <strain evidence="4">NAU3</strain>
        <tissue evidence="4">Gut</tissue>
    </source>
</reference>
<keyword evidence="5" id="KW-1185">Reference proteome</keyword>
<feature type="domain" description="Protein kinase" evidence="3">
    <location>
        <begin position="1853"/>
        <end position="2275"/>
    </location>
</feature>
<keyword evidence="2" id="KW-0812">Transmembrane</keyword>
<feature type="compositionally biased region" description="Basic and acidic residues" evidence="1">
    <location>
        <begin position="2169"/>
        <end position="2178"/>
    </location>
</feature>
<keyword evidence="2" id="KW-0472">Membrane</keyword>
<dbReference type="InterPro" id="IPR001245">
    <property type="entry name" value="Ser-Thr/Tyr_kinase_cat_dom"/>
</dbReference>
<evidence type="ECO:0000256" key="2">
    <source>
        <dbReference type="SAM" id="Phobius"/>
    </source>
</evidence>
<proteinExistence type="predicted"/>
<evidence type="ECO:0000313" key="4">
    <source>
        <dbReference type="EMBL" id="KAK2946692.1"/>
    </source>
</evidence>
<gene>
    <name evidence="4" type="ORF">BLNAU_18364</name>
</gene>
<protein>
    <recommendedName>
        <fullName evidence="3">Protein kinase domain-containing protein</fullName>
    </recommendedName>
</protein>
<dbReference type="SUPFAM" id="SSF56112">
    <property type="entry name" value="Protein kinase-like (PK-like)"/>
    <property type="match status" value="1"/>
</dbReference>
<organism evidence="4 5">
    <name type="scientific">Blattamonas nauphoetae</name>
    <dbReference type="NCBI Taxonomy" id="2049346"/>
    <lineage>
        <taxon>Eukaryota</taxon>
        <taxon>Metamonada</taxon>
        <taxon>Preaxostyla</taxon>
        <taxon>Oxymonadida</taxon>
        <taxon>Blattamonas</taxon>
    </lineage>
</organism>
<feature type="region of interest" description="Disordered" evidence="1">
    <location>
        <begin position="2159"/>
        <end position="2178"/>
    </location>
</feature>
<dbReference type="Gene3D" id="1.10.510.10">
    <property type="entry name" value="Transferase(Phosphotransferase) domain 1"/>
    <property type="match status" value="1"/>
</dbReference>